<reference evidence="1" key="1">
    <citation type="journal article" date="2008" name="Nature">
        <title>The amphioxus genome and the evolution of the chordate karyotype.</title>
        <authorList>
            <consortium name="US DOE Joint Genome Institute (JGI-PGF)"/>
            <person name="Putnam N.H."/>
            <person name="Butts T."/>
            <person name="Ferrier D.E.K."/>
            <person name="Furlong R.F."/>
            <person name="Hellsten U."/>
            <person name="Kawashima T."/>
            <person name="Robinson-Rechavi M."/>
            <person name="Shoguchi E."/>
            <person name="Terry A."/>
            <person name="Yu J.-K."/>
            <person name="Benito-Gutierrez E.L."/>
            <person name="Dubchak I."/>
            <person name="Garcia-Fernandez J."/>
            <person name="Gibson-Brown J.J."/>
            <person name="Grigoriev I.V."/>
            <person name="Horton A.C."/>
            <person name="de Jong P.J."/>
            <person name="Jurka J."/>
            <person name="Kapitonov V.V."/>
            <person name="Kohara Y."/>
            <person name="Kuroki Y."/>
            <person name="Lindquist E."/>
            <person name="Lucas S."/>
            <person name="Osoegawa K."/>
            <person name="Pennacchio L.A."/>
            <person name="Salamov A.A."/>
            <person name="Satou Y."/>
            <person name="Sauka-Spengler T."/>
            <person name="Schmutz J."/>
            <person name="Shin-I T."/>
            <person name="Toyoda A."/>
            <person name="Bronner-Fraser M."/>
            <person name="Fujiyama A."/>
            <person name="Holland L.Z."/>
            <person name="Holland P.W.H."/>
            <person name="Satoh N."/>
            <person name="Rokhsar D.S."/>
        </authorList>
    </citation>
    <scope>NUCLEOTIDE SEQUENCE [LARGE SCALE GENOMIC DNA]</scope>
    <source>
        <strain evidence="1">S238N-H82</strain>
        <tissue evidence="1">Testes</tissue>
    </source>
</reference>
<evidence type="ECO:0000313" key="1">
    <source>
        <dbReference type="EMBL" id="EEN62463.1"/>
    </source>
</evidence>
<dbReference type="InParanoid" id="C3YB01"/>
<organism>
    <name type="scientific">Branchiostoma floridae</name>
    <name type="common">Florida lancelet</name>
    <name type="synonym">Amphioxus</name>
    <dbReference type="NCBI Taxonomy" id="7739"/>
    <lineage>
        <taxon>Eukaryota</taxon>
        <taxon>Metazoa</taxon>
        <taxon>Chordata</taxon>
        <taxon>Cephalochordata</taxon>
        <taxon>Leptocardii</taxon>
        <taxon>Amphioxiformes</taxon>
        <taxon>Branchiostomatidae</taxon>
        <taxon>Branchiostoma</taxon>
    </lineage>
</organism>
<protein>
    <submittedName>
        <fullName evidence="1">Uncharacterized protein</fullName>
    </submittedName>
</protein>
<proteinExistence type="predicted"/>
<dbReference type="EMBL" id="GG666496">
    <property type="protein sequence ID" value="EEN62463.1"/>
    <property type="molecule type" value="Genomic_DNA"/>
</dbReference>
<sequence>METVHIVFEAADSISALPVGRLLAVNFLPVQGKTTAELYEVLNRSPDSVRLKIEQLYFPVSVLQEMVRDQVSAVTFQQYREYILYQYQRQRQAHPVKKWMKRKLRGVVSVLSRCHEALASCWR</sequence>
<accession>C3YB01</accession>
<name>C3YB01_BRAFL</name>
<dbReference type="AlphaFoldDB" id="C3YB01"/>
<gene>
    <name evidence="1" type="ORF">BRAFLDRAFT_93234</name>
</gene>